<accession>Q82JL5</accession>
<dbReference type="eggNOG" id="ENOG5030F7R">
    <property type="taxonomic scope" value="Bacteria"/>
</dbReference>
<evidence type="ECO:0000313" key="3">
    <source>
        <dbReference type="Proteomes" id="UP000000428"/>
    </source>
</evidence>
<organism evidence="2 3">
    <name type="scientific">Streptomyces avermitilis (strain ATCC 31267 / DSM 46492 / JCM 5070 / NBRC 14893 / NCIMB 12804 / NRRL 8165 / MA-4680)</name>
    <dbReference type="NCBI Taxonomy" id="227882"/>
    <lineage>
        <taxon>Bacteria</taxon>
        <taxon>Bacillati</taxon>
        <taxon>Actinomycetota</taxon>
        <taxon>Actinomycetes</taxon>
        <taxon>Kitasatosporales</taxon>
        <taxon>Streptomycetaceae</taxon>
        <taxon>Streptomyces</taxon>
    </lineage>
</organism>
<name>Q82JL5_STRAW</name>
<feature type="region of interest" description="Disordered" evidence="1">
    <location>
        <begin position="1"/>
        <end position="32"/>
    </location>
</feature>
<proteinExistence type="predicted"/>
<dbReference type="EMBL" id="BA000030">
    <property type="protein sequence ID" value="BAC70451.1"/>
    <property type="molecule type" value="Genomic_DNA"/>
</dbReference>
<evidence type="ECO:0000313" key="2">
    <source>
        <dbReference type="EMBL" id="BAC70451.1"/>
    </source>
</evidence>
<feature type="compositionally biased region" description="Basic residues" evidence="1">
    <location>
        <begin position="11"/>
        <end position="26"/>
    </location>
</feature>
<dbReference type="KEGG" id="sma:SAVERM_2740"/>
<sequence>MRNSPDVAHPPWRRKLRHRNKRSRKPTLHEGHEMFEYELHQIRSADLIREAQNHRLVREALRLRRDARDARKAAAGEPDTEGQSTSHSNRPRRPRFARAA</sequence>
<feature type="compositionally biased region" description="Basic and acidic residues" evidence="1">
    <location>
        <begin position="63"/>
        <end position="74"/>
    </location>
</feature>
<dbReference type="Proteomes" id="UP000000428">
    <property type="component" value="Chromosome"/>
</dbReference>
<evidence type="ECO:0000256" key="1">
    <source>
        <dbReference type="SAM" id="MobiDB-lite"/>
    </source>
</evidence>
<reference evidence="2 3" key="2">
    <citation type="journal article" date="2003" name="Nat. Biotechnol.">
        <title>Complete genome sequence and comparative analysis of the industrial microorganism Streptomyces avermitilis.</title>
        <authorList>
            <person name="Ikeda H."/>
            <person name="Ishikawa J."/>
            <person name="Hanamoto A."/>
            <person name="Shinose M."/>
            <person name="Kikuchi H."/>
            <person name="Shiba T."/>
            <person name="Sakaki Y."/>
            <person name="Hattori M."/>
            <person name="Omura S."/>
        </authorList>
    </citation>
    <scope>NUCLEOTIDE SEQUENCE [LARGE SCALE GENOMIC DNA]</scope>
    <source>
        <strain evidence="3">ATCC 31267 / DSM 46492 / JCM 5070 / NBRC 14893 / NCIMB 12804 / NRRL 8165 / MA-4680</strain>
    </source>
</reference>
<reference evidence="2 3" key="3">
    <citation type="journal article" date="2014" name="J. Ind. Microbiol. Biotechnol.">
        <title>Genome mining of the Streptomyces avermitilis genome and development of genome-minimized hosts for heterologous expression of biosynthetic gene clusters.</title>
        <authorList>
            <person name="Ikeda H."/>
            <person name="Shin-ya K."/>
            <person name="Omura S."/>
        </authorList>
    </citation>
    <scope>NUCLEOTIDE SEQUENCE [LARGE SCALE GENOMIC DNA]</scope>
    <source>
        <strain evidence="3">ATCC 31267 / DSM 46492 / JCM 5070 / NBRC 14893 / NCIMB 12804 / NRRL 8165 / MA-4680</strain>
    </source>
</reference>
<feature type="region of interest" description="Disordered" evidence="1">
    <location>
        <begin position="63"/>
        <end position="100"/>
    </location>
</feature>
<dbReference type="AlphaFoldDB" id="Q82JL5"/>
<keyword evidence="3" id="KW-1185">Reference proteome</keyword>
<reference evidence="2 3" key="1">
    <citation type="journal article" date="2001" name="Proc. Natl. Acad. Sci. U.S.A.">
        <title>Genome sequence of an industrial microorganism Streptomyces avermitilis: deducing the ability of producing secondary metabolites.</title>
        <authorList>
            <person name="Omura S."/>
            <person name="Ikeda H."/>
            <person name="Ishikawa J."/>
            <person name="Hanamoto A."/>
            <person name="Takahashi C."/>
            <person name="Shinose M."/>
            <person name="Takahashi Y."/>
            <person name="Horikawa H."/>
            <person name="Nakazawa H."/>
            <person name="Osonoe T."/>
            <person name="Kikuchi H."/>
            <person name="Shiba T."/>
            <person name="Sakaki Y."/>
            <person name="Hattori M."/>
        </authorList>
    </citation>
    <scope>NUCLEOTIDE SEQUENCE [LARGE SCALE GENOMIC DNA]</scope>
    <source>
        <strain evidence="3">ATCC 31267 / DSM 46492 / JCM 5070 / NBRC 14893 / NCIMB 12804 / NRRL 8165 / MA-4680</strain>
    </source>
</reference>
<gene>
    <name evidence="2" type="ORF">SAVERM_2740</name>
</gene>
<dbReference type="HOGENOM" id="CLU_180848_0_0_11"/>
<feature type="compositionally biased region" description="Basic residues" evidence="1">
    <location>
        <begin position="89"/>
        <end position="100"/>
    </location>
</feature>
<protein>
    <submittedName>
        <fullName evidence="2">Uncharacterized protein</fullName>
    </submittedName>
</protein>